<evidence type="ECO:0000313" key="1">
    <source>
        <dbReference type="EMBL" id="GIJ60698.1"/>
    </source>
</evidence>
<dbReference type="SUPFAM" id="SSF55961">
    <property type="entry name" value="Bet v1-like"/>
    <property type="match status" value="1"/>
</dbReference>
<sequence>MTLVEADVVIDAPAEDVWRVMLDLDNYPQWNPFIERVERPADREARVGDLLTLHVRFKNGRTATSRERISRLEPLTLLEYGYTGWLHDTGLIRGSRIQRLSPAAGGATRYHTEERLRGPLTFLIDRAVADGFRRHAAALKEFVESR</sequence>
<dbReference type="InterPro" id="IPR019587">
    <property type="entry name" value="Polyketide_cyclase/dehydratase"/>
</dbReference>
<name>A0A8J3ZG36_9ACTN</name>
<proteinExistence type="predicted"/>
<dbReference type="Proteomes" id="UP000612585">
    <property type="component" value="Unassembled WGS sequence"/>
</dbReference>
<dbReference type="Pfam" id="PF10604">
    <property type="entry name" value="Polyketide_cyc2"/>
    <property type="match status" value="1"/>
</dbReference>
<dbReference type="InterPro" id="IPR023393">
    <property type="entry name" value="START-like_dom_sf"/>
</dbReference>
<dbReference type="RefSeq" id="WP_204005238.1">
    <property type="nucleotide sequence ID" value="NZ_BOPG01000058.1"/>
</dbReference>
<gene>
    <name evidence="1" type="ORF">Vau01_082140</name>
</gene>
<comment type="caution">
    <text evidence="1">The sequence shown here is derived from an EMBL/GenBank/DDBJ whole genome shotgun (WGS) entry which is preliminary data.</text>
</comment>
<dbReference type="AlphaFoldDB" id="A0A8J3ZG36"/>
<evidence type="ECO:0008006" key="3">
    <source>
        <dbReference type="Google" id="ProtNLM"/>
    </source>
</evidence>
<keyword evidence="2" id="KW-1185">Reference proteome</keyword>
<evidence type="ECO:0000313" key="2">
    <source>
        <dbReference type="Proteomes" id="UP000612585"/>
    </source>
</evidence>
<accession>A0A8J3ZG36</accession>
<organism evidence="1 2">
    <name type="scientific">Virgisporangium aurantiacum</name>
    <dbReference type="NCBI Taxonomy" id="175570"/>
    <lineage>
        <taxon>Bacteria</taxon>
        <taxon>Bacillati</taxon>
        <taxon>Actinomycetota</taxon>
        <taxon>Actinomycetes</taxon>
        <taxon>Micromonosporales</taxon>
        <taxon>Micromonosporaceae</taxon>
        <taxon>Virgisporangium</taxon>
    </lineage>
</organism>
<protein>
    <recommendedName>
        <fullName evidence="3">Polyketide cyclase / dehydrase and lipid transport</fullName>
    </recommendedName>
</protein>
<dbReference type="PANTHER" id="PTHR36166:SF1">
    <property type="entry name" value="SRPBCC DOMAIN-CONTAINING PROTEIN"/>
    <property type="match status" value="1"/>
</dbReference>
<reference evidence="1" key="1">
    <citation type="submission" date="2021-01" db="EMBL/GenBank/DDBJ databases">
        <title>Whole genome shotgun sequence of Virgisporangium aurantiacum NBRC 16421.</title>
        <authorList>
            <person name="Komaki H."/>
            <person name="Tamura T."/>
        </authorList>
    </citation>
    <scope>NUCLEOTIDE SEQUENCE</scope>
    <source>
        <strain evidence="1">NBRC 16421</strain>
    </source>
</reference>
<dbReference type="Gene3D" id="3.30.530.20">
    <property type="match status" value="1"/>
</dbReference>
<dbReference type="CDD" id="cd07822">
    <property type="entry name" value="SRPBCC_4"/>
    <property type="match status" value="1"/>
</dbReference>
<dbReference type="EMBL" id="BOPG01000058">
    <property type="protein sequence ID" value="GIJ60698.1"/>
    <property type="molecule type" value="Genomic_DNA"/>
</dbReference>
<dbReference type="PANTHER" id="PTHR36166">
    <property type="entry name" value="CHROMOSOME 9, WHOLE GENOME SHOTGUN SEQUENCE"/>
    <property type="match status" value="1"/>
</dbReference>